<organism evidence="1 2">
    <name type="scientific">Prunus armeniaca</name>
    <name type="common">Apricot</name>
    <name type="synonym">Armeniaca vulgaris</name>
    <dbReference type="NCBI Taxonomy" id="36596"/>
    <lineage>
        <taxon>Eukaryota</taxon>
        <taxon>Viridiplantae</taxon>
        <taxon>Streptophyta</taxon>
        <taxon>Embryophyta</taxon>
        <taxon>Tracheophyta</taxon>
        <taxon>Spermatophyta</taxon>
        <taxon>Magnoliopsida</taxon>
        <taxon>eudicotyledons</taxon>
        <taxon>Gunneridae</taxon>
        <taxon>Pentapetalae</taxon>
        <taxon>rosids</taxon>
        <taxon>fabids</taxon>
        <taxon>Rosales</taxon>
        <taxon>Rosaceae</taxon>
        <taxon>Amygdaloideae</taxon>
        <taxon>Amygdaleae</taxon>
        <taxon>Prunus</taxon>
    </lineage>
</organism>
<dbReference type="EMBL" id="CAEKKB010000007">
    <property type="protein sequence ID" value="CAB4317884.1"/>
    <property type="molecule type" value="Genomic_DNA"/>
</dbReference>
<dbReference type="AlphaFoldDB" id="A0A6J5Y345"/>
<gene>
    <name evidence="1" type="ORF">ORAREDHAP_LOCUS44801</name>
</gene>
<accession>A0A6J5Y345</accession>
<sequence>MTTDRLSTSSVAAAVADQDSDGGQVMSSNNLSCLVCGDFGRGFLFWVFTSVLCPNPMIRIIKSILPLYKIIPSWRRDCLISMIWFDVRNAIPPIITWTVVMACLHDNEYFCAALAFDPIESNHFRVVRIDYSRQLTSLNSTSTSTSAPLDTVMDIFSSQSRQWVRHGLTSSGKILCIDLNTIKARAFDLPHGPEDDDADDNKMGATTMGMECLGISRGLVCYDDPIKPYAICPNSHVLFFGTLNWIGSCNFEKPKGGTHR</sequence>
<proteinExistence type="predicted"/>
<evidence type="ECO:0000313" key="2">
    <source>
        <dbReference type="Proteomes" id="UP000507245"/>
    </source>
</evidence>
<keyword evidence="2" id="KW-1185">Reference proteome</keyword>
<name>A0A6J5Y345_PRUAR</name>
<dbReference type="Proteomes" id="UP000507245">
    <property type="component" value="Unassembled WGS sequence"/>
</dbReference>
<evidence type="ECO:0000313" key="1">
    <source>
        <dbReference type="EMBL" id="CAB4317884.1"/>
    </source>
</evidence>
<reference evidence="2" key="1">
    <citation type="journal article" date="2020" name="Genome Biol.">
        <title>Gamete binning: chromosome-level and haplotype-resolved genome assembly enabled by high-throughput single-cell sequencing of gamete genomes.</title>
        <authorList>
            <person name="Campoy J.A."/>
            <person name="Sun H."/>
            <person name="Goel M."/>
            <person name="Jiao W.-B."/>
            <person name="Folz-Donahue K."/>
            <person name="Wang N."/>
            <person name="Rubio M."/>
            <person name="Liu C."/>
            <person name="Kukat C."/>
            <person name="Ruiz D."/>
            <person name="Huettel B."/>
            <person name="Schneeberger K."/>
        </authorList>
    </citation>
    <scope>NUCLEOTIDE SEQUENCE [LARGE SCALE GENOMIC DNA]</scope>
    <source>
        <strain evidence="2">cv. Rojo Pasion</strain>
    </source>
</reference>
<protein>
    <submittedName>
        <fullName evidence="1">Uncharacterized protein</fullName>
    </submittedName>
</protein>
<dbReference type="OrthoDB" id="605328at2759"/>